<evidence type="ECO:0000313" key="2">
    <source>
        <dbReference type="EMBL" id="GCE22612.1"/>
    </source>
</evidence>
<dbReference type="RefSeq" id="WP_126555635.1">
    <property type="nucleotide sequence ID" value="NZ_BIFS01000002.1"/>
</dbReference>
<dbReference type="InterPro" id="IPR013096">
    <property type="entry name" value="Cupin_2"/>
</dbReference>
<dbReference type="AlphaFoldDB" id="A0A402AU24"/>
<dbReference type="Gene3D" id="2.60.120.10">
    <property type="entry name" value="Jelly Rolls"/>
    <property type="match status" value="1"/>
</dbReference>
<keyword evidence="3" id="KW-1185">Reference proteome</keyword>
<comment type="caution">
    <text evidence="2">The sequence shown here is derived from an EMBL/GenBank/DDBJ whole genome shotgun (WGS) entry which is preliminary data.</text>
</comment>
<dbReference type="SUPFAM" id="SSF51182">
    <property type="entry name" value="RmlC-like cupins"/>
    <property type="match status" value="1"/>
</dbReference>
<feature type="domain" description="Cupin type-2" evidence="1">
    <location>
        <begin position="50"/>
        <end position="113"/>
    </location>
</feature>
<evidence type="ECO:0000313" key="3">
    <source>
        <dbReference type="Proteomes" id="UP000287188"/>
    </source>
</evidence>
<dbReference type="EMBL" id="BIFS01000002">
    <property type="protein sequence ID" value="GCE22612.1"/>
    <property type="molecule type" value="Genomic_DNA"/>
</dbReference>
<organism evidence="2 3">
    <name type="scientific">Dictyobacter kobayashii</name>
    <dbReference type="NCBI Taxonomy" id="2014872"/>
    <lineage>
        <taxon>Bacteria</taxon>
        <taxon>Bacillati</taxon>
        <taxon>Chloroflexota</taxon>
        <taxon>Ktedonobacteria</taxon>
        <taxon>Ktedonobacterales</taxon>
        <taxon>Dictyobacteraceae</taxon>
        <taxon>Dictyobacter</taxon>
    </lineage>
</organism>
<dbReference type="InterPro" id="IPR014710">
    <property type="entry name" value="RmlC-like_jellyroll"/>
</dbReference>
<proteinExistence type="predicted"/>
<dbReference type="Proteomes" id="UP000287188">
    <property type="component" value="Unassembled WGS sequence"/>
</dbReference>
<dbReference type="OrthoDB" id="9794183at2"/>
<reference evidence="3" key="1">
    <citation type="submission" date="2018-12" db="EMBL/GenBank/DDBJ databases">
        <title>Tengunoibacter tsumagoiensis gen. nov., sp. nov., Dictyobacter kobayashii sp. nov., D. alpinus sp. nov., and D. joshuensis sp. nov. and description of Dictyobacteraceae fam. nov. within the order Ktedonobacterales isolated from Tengu-no-mugimeshi.</title>
        <authorList>
            <person name="Wang C.M."/>
            <person name="Zheng Y."/>
            <person name="Sakai Y."/>
            <person name="Toyoda A."/>
            <person name="Minakuchi Y."/>
            <person name="Abe K."/>
            <person name="Yokota A."/>
            <person name="Yabe S."/>
        </authorList>
    </citation>
    <scope>NUCLEOTIDE SEQUENCE [LARGE SCALE GENOMIC DNA]</scope>
    <source>
        <strain evidence="3">Uno11</strain>
    </source>
</reference>
<name>A0A402AU24_9CHLR</name>
<gene>
    <name evidence="2" type="ORF">KDK_64120</name>
</gene>
<evidence type="ECO:0000259" key="1">
    <source>
        <dbReference type="Pfam" id="PF07883"/>
    </source>
</evidence>
<protein>
    <recommendedName>
        <fullName evidence="1">Cupin type-2 domain-containing protein</fullName>
    </recommendedName>
</protein>
<dbReference type="InterPro" id="IPR011051">
    <property type="entry name" value="RmlC_Cupin_sf"/>
</dbReference>
<dbReference type="PANTHER" id="PTHR36440:SF1">
    <property type="entry name" value="PUTATIVE (AFU_ORTHOLOGUE AFUA_8G07350)-RELATED"/>
    <property type="match status" value="1"/>
</dbReference>
<dbReference type="Pfam" id="PF07883">
    <property type="entry name" value="Cupin_2"/>
    <property type="match status" value="1"/>
</dbReference>
<accession>A0A402AU24</accession>
<sequence length="168" mass="18905">MMAEQSDRQQTIPYARNLHDALKGDELLPATYLAKGEDTAGQLTLSEAIIHRGQEPLPHTHTREDEAFYILEGAATFTIGQQSFPVSAGTFIWLPRDQQHSFIIHTETARVLVFILPSGLEHYFEKMGQLFQQEHVQAGQLSPATAHKWQLLSQQFGITLNLPETQTP</sequence>
<dbReference type="InterPro" id="IPR053146">
    <property type="entry name" value="QDO-like"/>
</dbReference>
<dbReference type="PANTHER" id="PTHR36440">
    <property type="entry name" value="PUTATIVE (AFU_ORTHOLOGUE AFUA_8G07350)-RELATED"/>
    <property type="match status" value="1"/>
</dbReference>